<evidence type="ECO:0000313" key="8">
    <source>
        <dbReference type="Proteomes" id="UP000316726"/>
    </source>
</evidence>
<name>A0A5B8MWA0_9CHLO</name>
<dbReference type="Pfam" id="PF10520">
    <property type="entry name" value="Lipid_desat"/>
    <property type="match status" value="1"/>
</dbReference>
<keyword evidence="8" id="KW-1185">Reference proteome</keyword>
<dbReference type="EMBL" id="CP031047">
    <property type="protein sequence ID" value="QDZ24819.1"/>
    <property type="molecule type" value="Genomic_DNA"/>
</dbReference>
<evidence type="ECO:0000256" key="1">
    <source>
        <dbReference type="ARBA" id="ARBA00004141"/>
    </source>
</evidence>
<dbReference type="InterPro" id="IPR019547">
    <property type="entry name" value="Lipid_desat"/>
</dbReference>
<feature type="domain" description="Lipid desaturase" evidence="6">
    <location>
        <begin position="128"/>
        <end position="296"/>
    </location>
</feature>
<evidence type="ECO:0000313" key="7">
    <source>
        <dbReference type="EMBL" id="QDZ24819.1"/>
    </source>
</evidence>
<dbReference type="OrthoDB" id="5103at2759"/>
<evidence type="ECO:0000259" key="6">
    <source>
        <dbReference type="Pfam" id="PF10520"/>
    </source>
</evidence>
<dbReference type="PANTHER" id="PTHR48140">
    <property type="entry name" value="FATTY ACID DESATURASE 4, CHLOROPLASTIC-RELATED"/>
    <property type="match status" value="1"/>
</dbReference>
<dbReference type="UniPathway" id="UPA00199"/>
<accession>A0A5B8MWA0</accession>
<gene>
    <name evidence="7" type="ORF">A3770_14p73370</name>
</gene>
<evidence type="ECO:0000256" key="3">
    <source>
        <dbReference type="ARBA" id="ARBA00022692"/>
    </source>
</evidence>
<keyword evidence="4" id="KW-1133">Transmembrane helix</keyword>
<keyword evidence="3" id="KW-0812">Transmembrane</keyword>
<keyword evidence="5" id="KW-0472">Membrane</keyword>
<dbReference type="GO" id="GO:0016020">
    <property type="term" value="C:membrane"/>
    <property type="evidence" value="ECO:0007669"/>
    <property type="project" value="UniProtKB-SubCell"/>
</dbReference>
<protein>
    <recommendedName>
        <fullName evidence="6">Lipid desaturase domain-containing protein</fullName>
    </recommendedName>
</protein>
<dbReference type="PANTHER" id="PTHR48140:SF1">
    <property type="entry name" value="FATTY ACID DESATURASE 4, CHLOROPLASTIC-RELATED"/>
    <property type="match status" value="1"/>
</dbReference>
<comment type="similarity">
    <text evidence="2">Belongs to the fatty acid desaturase CarF family.</text>
</comment>
<dbReference type="STRING" id="1764295.A0A5B8MWA0"/>
<dbReference type="Proteomes" id="UP000316726">
    <property type="component" value="Chromosome 14"/>
</dbReference>
<evidence type="ECO:0000256" key="4">
    <source>
        <dbReference type="ARBA" id="ARBA00022989"/>
    </source>
</evidence>
<evidence type="ECO:0000256" key="2">
    <source>
        <dbReference type="ARBA" id="ARBA00007620"/>
    </source>
</evidence>
<proteinExistence type="inferred from homology"/>
<organism evidence="7 8">
    <name type="scientific">Chloropicon primus</name>
    <dbReference type="NCBI Taxonomy" id="1764295"/>
    <lineage>
        <taxon>Eukaryota</taxon>
        <taxon>Viridiplantae</taxon>
        <taxon>Chlorophyta</taxon>
        <taxon>Chloropicophyceae</taxon>
        <taxon>Chloropicales</taxon>
        <taxon>Chloropicaceae</taxon>
        <taxon>Chloropicon</taxon>
    </lineage>
</organism>
<sequence length="313" mass="34733">MGMGVNSVDGGRRGVCGGGIASRRLCKGNVVGKRVQNKWLRTRTRAEVMVSEVEEKSLSLSREEKRRMRMEGNTNFIIENDGFKSTGSQRVICAASFGLTGLCVAEALSTVDSAGDASAMALSALAAWVLSDLGSGIFHWSVDNYGSGKTPILGNVIAAFQGHHGEPWTITMREFSNNTYKTCIPTLPFLVLCATDVDHPEWQMFWSLFSAFICLAQQFHSWSHMKKQELPFLVNDLQEAGLLISRKAHSSHHREPFENNYCIVSGLCNDALDGSGVLQFLEKKIFEATGVEPRCWIEEQDMLRDTMRDSLQQ</sequence>
<dbReference type="InterPro" id="IPR052864">
    <property type="entry name" value="Chloroplast_FAD_CarF"/>
</dbReference>
<dbReference type="AlphaFoldDB" id="A0A5B8MWA0"/>
<dbReference type="GO" id="GO:0006631">
    <property type="term" value="P:fatty acid metabolic process"/>
    <property type="evidence" value="ECO:0007669"/>
    <property type="project" value="UniProtKB-UniPathway"/>
</dbReference>
<reference evidence="7 8" key="1">
    <citation type="submission" date="2018-07" db="EMBL/GenBank/DDBJ databases">
        <title>The complete nuclear genome of the prasinophyte Chloropicon primus (CCMP1205).</title>
        <authorList>
            <person name="Pombert J.-F."/>
            <person name="Otis C."/>
            <person name="Turmel M."/>
            <person name="Lemieux C."/>
        </authorList>
    </citation>
    <scope>NUCLEOTIDE SEQUENCE [LARGE SCALE GENOMIC DNA]</scope>
    <source>
        <strain evidence="7 8">CCMP1205</strain>
    </source>
</reference>
<evidence type="ECO:0000256" key="5">
    <source>
        <dbReference type="ARBA" id="ARBA00023136"/>
    </source>
</evidence>
<comment type="subcellular location">
    <subcellularLocation>
        <location evidence="1">Membrane</location>
        <topology evidence="1">Multi-pass membrane protein</topology>
    </subcellularLocation>
</comment>